<name>A0ABM5GR43_9SAUR</name>
<dbReference type="InterPro" id="IPR003597">
    <property type="entry name" value="Ig_C1-set"/>
</dbReference>
<dbReference type="InterPro" id="IPR003599">
    <property type="entry name" value="Ig_sub"/>
</dbReference>
<dbReference type="InterPro" id="IPR013106">
    <property type="entry name" value="Ig_V-set"/>
</dbReference>
<dbReference type="SMART" id="SM00406">
    <property type="entry name" value="IGv"/>
    <property type="match status" value="1"/>
</dbReference>
<dbReference type="PANTHER" id="PTHR23267">
    <property type="entry name" value="IMMUNOGLOBULIN LIGHT CHAIN"/>
    <property type="match status" value="1"/>
</dbReference>
<protein>
    <submittedName>
        <fullName evidence="4">T-cell surface glycoprotein CD8 beta chain</fullName>
    </submittedName>
</protein>
<dbReference type="PROSITE" id="PS50835">
    <property type="entry name" value="IG_LIKE"/>
    <property type="match status" value="2"/>
</dbReference>
<reference evidence="4" key="1">
    <citation type="submission" date="2025-08" db="UniProtKB">
        <authorList>
            <consortium name="RefSeq"/>
        </authorList>
    </citation>
    <scope>IDENTIFICATION</scope>
</reference>
<dbReference type="InterPro" id="IPR050150">
    <property type="entry name" value="IgV_Light_Chain"/>
</dbReference>
<dbReference type="Pfam" id="PF07686">
    <property type="entry name" value="V-set"/>
    <property type="match status" value="1"/>
</dbReference>
<dbReference type="Pfam" id="PF07654">
    <property type="entry name" value="C1-set"/>
    <property type="match status" value="1"/>
</dbReference>
<keyword evidence="3" id="KW-1185">Reference proteome</keyword>
<dbReference type="CDD" id="cd07699">
    <property type="entry name" value="IgC1_L"/>
    <property type="match status" value="1"/>
</dbReference>
<dbReference type="SMART" id="SM00407">
    <property type="entry name" value="IGc1"/>
    <property type="match status" value="1"/>
</dbReference>
<feature type="domain" description="Ig-like" evidence="2">
    <location>
        <begin position="21"/>
        <end position="107"/>
    </location>
</feature>
<dbReference type="RefSeq" id="XP_072860121.1">
    <property type="nucleotide sequence ID" value="XM_073004020.1"/>
</dbReference>
<feature type="domain" description="Ig-like" evidence="2">
    <location>
        <begin position="132"/>
        <end position="229"/>
    </location>
</feature>
<proteinExistence type="predicted"/>
<keyword evidence="1" id="KW-0732">Signal</keyword>
<dbReference type="Gene3D" id="2.60.40.10">
    <property type="entry name" value="Immunoglobulins"/>
    <property type="match status" value="2"/>
</dbReference>
<accession>A0ABM5GR43</accession>
<evidence type="ECO:0000313" key="4">
    <source>
        <dbReference type="RefSeq" id="XP_072860121.1"/>
    </source>
</evidence>
<feature type="chain" id="PRO_5046691167" evidence="1">
    <location>
        <begin position="20"/>
        <end position="235"/>
    </location>
</feature>
<dbReference type="SUPFAM" id="SSF48726">
    <property type="entry name" value="Immunoglobulin"/>
    <property type="match status" value="2"/>
</dbReference>
<dbReference type="InterPro" id="IPR003006">
    <property type="entry name" value="Ig/MHC_CS"/>
</dbReference>
<dbReference type="InterPro" id="IPR013783">
    <property type="entry name" value="Ig-like_fold"/>
</dbReference>
<feature type="signal peptide" evidence="1">
    <location>
        <begin position="1"/>
        <end position="19"/>
    </location>
</feature>
<evidence type="ECO:0000313" key="3">
    <source>
        <dbReference type="Proteomes" id="UP001652642"/>
    </source>
</evidence>
<dbReference type="Proteomes" id="UP001652642">
    <property type="component" value="Chromosome 6"/>
</dbReference>
<sequence>MLQFYLIWLALSLFGESNGDIVVTQTPLSFQANPGDRVVLQCKASTSVSSYMALYQFKDGQKPKLLIYGGSNRFEGTPDRFSGSGSGTDFSFTINNVRPEDEAEYYCGQYNSFPYTFGQGTKLEMKRNDATPSASIFPPSEEQLKTSSATVVCLIDSFYPGDLGVVWKMDGTAATTKQVQTSSAARNTDQTYRLSSTLALSTEEYNSHEEYTCEVTHKTLSQPLVKSFTRTGCSG</sequence>
<dbReference type="InterPro" id="IPR007110">
    <property type="entry name" value="Ig-like_dom"/>
</dbReference>
<evidence type="ECO:0000256" key="1">
    <source>
        <dbReference type="SAM" id="SignalP"/>
    </source>
</evidence>
<evidence type="ECO:0000259" key="2">
    <source>
        <dbReference type="PROSITE" id="PS50835"/>
    </source>
</evidence>
<gene>
    <name evidence="4" type="primary">CD8B</name>
</gene>
<dbReference type="PROSITE" id="PS00290">
    <property type="entry name" value="IG_MHC"/>
    <property type="match status" value="1"/>
</dbReference>
<dbReference type="InterPro" id="IPR036179">
    <property type="entry name" value="Ig-like_dom_sf"/>
</dbReference>
<dbReference type="GeneID" id="110071278"/>
<dbReference type="SMART" id="SM00409">
    <property type="entry name" value="IG"/>
    <property type="match status" value="1"/>
</dbReference>
<organism evidence="3 4">
    <name type="scientific">Pogona vitticeps</name>
    <name type="common">central bearded dragon</name>
    <dbReference type="NCBI Taxonomy" id="103695"/>
    <lineage>
        <taxon>Eukaryota</taxon>
        <taxon>Metazoa</taxon>
        <taxon>Chordata</taxon>
        <taxon>Craniata</taxon>
        <taxon>Vertebrata</taxon>
        <taxon>Euteleostomi</taxon>
        <taxon>Lepidosauria</taxon>
        <taxon>Squamata</taxon>
        <taxon>Bifurcata</taxon>
        <taxon>Unidentata</taxon>
        <taxon>Episquamata</taxon>
        <taxon>Toxicofera</taxon>
        <taxon>Iguania</taxon>
        <taxon>Acrodonta</taxon>
        <taxon>Agamidae</taxon>
        <taxon>Amphibolurinae</taxon>
        <taxon>Pogona</taxon>
    </lineage>
</organism>